<feature type="chain" id="PRO_5046467212" description="Fimbrial protein" evidence="1">
    <location>
        <begin position="28"/>
        <end position="165"/>
    </location>
</feature>
<evidence type="ECO:0008006" key="4">
    <source>
        <dbReference type="Google" id="ProtNLM"/>
    </source>
</evidence>
<sequence>MKNRIFPLMNFFLLMMLSFISVSEAVASSSDTEFTARIKNNACSISGVTDYNIGSIGEGIQTYFPAFKLKIECGTSTVNTELYANVLNGTLDDPYTVIMGNTKKDISMRLHLPDERNSSVYFDSSQPFCAGDKTRVCTIEPFIKLWETDDVGDFSASISFTLKHP</sequence>
<comment type="caution">
    <text evidence="2">The sequence shown here is derived from an EMBL/GenBank/DDBJ whole genome shotgun (WGS) entry which is preliminary data.</text>
</comment>
<feature type="signal peptide" evidence="1">
    <location>
        <begin position="1"/>
        <end position="27"/>
    </location>
</feature>
<proteinExistence type="predicted"/>
<dbReference type="EMBL" id="JAJJVQ010000011">
    <property type="protein sequence ID" value="MCO5784261.1"/>
    <property type="molecule type" value="Genomic_DNA"/>
</dbReference>
<evidence type="ECO:0000313" key="2">
    <source>
        <dbReference type="EMBL" id="MCO5784261.1"/>
    </source>
</evidence>
<organism evidence="2 3">
    <name type="scientific">Citrobacter meridianamericanus</name>
    <dbReference type="NCBI Taxonomy" id="2894201"/>
    <lineage>
        <taxon>Bacteria</taxon>
        <taxon>Pseudomonadati</taxon>
        <taxon>Pseudomonadota</taxon>
        <taxon>Gammaproteobacteria</taxon>
        <taxon>Enterobacterales</taxon>
        <taxon>Enterobacteriaceae</taxon>
        <taxon>Citrobacter</taxon>
    </lineage>
</organism>
<keyword evidence="1" id="KW-0732">Signal</keyword>
<dbReference type="RefSeq" id="WP_252838994.1">
    <property type="nucleotide sequence ID" value="NZ_JAJJVQ010000011.1"/>
</dbReference>
<name>A0ABT1BEG7_9ENTR</name>
<evidence type="ECO:0000256" key="1">
    <source>
        <dbReference type="SAM" id="SignalP"/>
    </source>
</evidence>
<keyword evidence="3" id="KW-1185">Reference proteome</keyword>
<reference evidence="2" key="1">
    <citation type="submission" date="2021-11" db="EMBL/GenBank/DDBJ databases">
        <title>Citrobacter meridianamericanus sp. nov. isolated from soil.</title>
        <authorList>
            <person name="Furlan J.P.R."/>
            <person name="Stehling E.G."/>
        </authorList>
    </citation>
    <scope>NUCLEOTIDE SEQUENCE</scope>
    <source>
        <strain evidence="2">BR102</strain>
    </source>
</reference>
<gene>
    <name evidence="2" type="ORF">LOD26_23535</name>
</gene>
<dbReference type="Proteomes" id="UP001139290">
    <property type="component" value="Unassembled WGS sequence"/>
</dbReference>
<accession>A0ABT1BEG7</accession>
<protein>
    <recommendedName>
        <fullName evidence="4">Fimbrial protein</fullName>
    </recommendedName>
</protein>
<evidence type="ECO:0000313" key="3">
    <source>
        <dbReference type="Proteomes" id="UP001139290"/>
    </source>
</evidence>